<name>A0A834W8H9_9FABA</name>
<evidence type="ECO:0000256" key="2">
    <source>
        <dbReference type="SAM" id="SignalP"/>
    </source>
</evidence>
<dbReference type="FunFam" id="3.30.70.270:FF:000020">
    <property type="entry name" value="Transposon Tf2-6 polyprotein-like Protein"/>
    <property type="match status" value="1"/>
</dbReference>
<accession>A0A834W8H9</accession>
<evidence type="ECO:0000313" key="4">
    <source>
        <dbReference type="EMBL" id="KAF7812553.1"/>
    </source>
</evidence>
<evidence type="ECO:0000256" key="1">
    <source>
        <dbReference type="SAM" id="MobiDB-lite"/>
    </source>
</evidence>
<reference evidence="4" key="1">
    <citation type="submission" date="2020-09" db="EMBL/GenBank/DDBJ databases">
        <title>Genome-Enabled Discovery of Anthraquinone Biosynthesis in Senna tora.</title>
        <authorList>
            <person name="Kang S.-H."/>
            <person name="Pandey R.P."/>
            <person name="Lee C.-M."/>
            <person name="Sim J.-S."/>
            <person name="Jeong J.-T."/>
            <person name="Choi B.-S."/>
            <person name="Jung M."/>
            <person name="Ginzburg D."/>
            <person name="Zhao K."/>
            <person name="Won S.Y."/>
            <person name="Oh T.-J."/>
            <person name="Yu Y."/>
            <person name="Kim N.-H."/>
            <person name="Lee O.R."/>
            <person name="Lee T.-H."/>
            <person name="Bashyal P."/>
            <person name="Kim T.-S."/>
            <person name="Lee W.-H."/>
            <person name="Kawkins C."/>
            <person name="Kim C.-K."/>
            <person name="Kim J.S."/>
            <person name="Ahn B.O."/>
            <person name="Rhee S.Y."/>
            <person name="Sohng J.K."/>
        </authorList>
    </citation>
    <scope>NUCLEOTIDE SEQUENCE</scope>
    <source>
        <tissue evidence="4">Leaf</tissue>
    </source>
</reference>
<feature type="signal peptide" evidence="2">
    <location>
        <begin position="1"/>
        <end position="17"/>
    </location>
</feature>
<keyword evidence="5" id="KW-1185">Reference proteome</keyword>
<proteinExistence type="predicted"/>
<dbReference type="Proteomes" id="UP000634136">
    <property type="component" value="Unassembled WGS sequence"/>
</dbReference>
<feature type="domain" description="Reverse transcriptase/retrotransposon-derived protein RNase H-like" evidence="3">
    <location>
        <begin position="290"/>
        <end position="371"/>
    </location>
</feature>
<dbReference type="OrthoDB" id="1714782at2759"/>
<comment type="caution">
    <text evidence="4">The sequence shown here is derived from an EMBL/GenBank/DDBJ whole genome shotgun (WGS) entry which is preliminary data.</text>
</comment>
<dbReference type="PANTHER" id="PTHR35046:SF9">
    <property type="entry name" value="RNA-DIRECTED DNA POLYMERASE"/>
    <property type="match status" value="1"/>
</dbReference>
<evidence type="ECO:0000259" key="3">
    <source>
        <dbReference type="Pfam" id="PF17919"/>
    </source>
</evidence>
<dbReference type="Pfam" id="PF17919">
    <property type="entry name" value="RT_RNaseH_2"/>
    <property type="match status" value="1"/>
</dbReference>
<dbReference type="PANTHER" id="PTHR35046">
    <property type="entry name" value="ZINC KNUCKLE (CCHC-TYPE) FAMILY PROTEIN"/>
    <property type="match status" value="1"/>
</dbReference>
<keyword evidence="2" id="KW-0732">Signal</keyword>
<gene>
    <name evidence="4" type="ORF">G2W53_033529</name>
</gene>
<dbReference type="InterPro" id="IPR043502">
    <property type="entry name" value="DNA/RNA_pol_sf"/>
</dbReference>
<dbReference type="AlphaFoldDB" id="A0A834W8H9"/>
<dbReference type="InterPro" id="IPR043128">
    <property type="entry name" value="Rev_trsase/Diguanyl_cyclase"/>
</dbReference>
<evidence type="ECO:0000313" key="5">
    <source>
        <dbReference type="Proteomes" id="UP000634136"/>
    </source>
</evidence>
<feature type="chain" id="PRO_5032277214" evidence="2">
    <location>
        <begin position="18"/>
        <end position="372"/>
    </location>
</feature>
<organism evidence="4 5">
    <name type="scientific">Senna tora</name>
    <dbReference type="NCBI Taxonomy" id="362788"/>
    <lineage>
        <taxon>Eukaryota</taxon>
        <taxon>Viridiplantae</taxon>
        <taxon>Streptophyta</taxon>
        <taxon>Embryophyta</taxon>
        <taxon>Tracheophyta</taxon>
        <taxon>Spermatophyta</taxon>
        <taxon>Magnoliopsida</taxon>
        <taxon>eudicotyledons</taxon>
        <taxon>Gunneridae</taxon>
        <taxon>Pentapetalae</taxon>
        <taxon>rosids</taxon>
        <taxon>fabids</taxon>
        <taxon>Fabales</taxon>
        <taxon>Fabaceae</taxon>
        <taxon>Caesalpinioideae</taxon>
        <taxon>Cassia clade</taxon>
        <taxon>Senna</taxon>
    </lineage>
</organism>
<dbReference type="SUPFAM" id="SSF56672">
    <property type="entry name" value="DNA/RNA polymerases"/>
    <property type="match status" value="1"/>
</dbReference>
<protein>
    <submittedName>
        <fullName evidence="4">Transposon Ty3-G Gag-Pol polyprotein</fullName>
    </submittedName>
</protein>
<feature type="compositionally biased region" description="Basic and acidic residues" evidence="1">
    <location>
        <begin position="78"/>
        <end position="89"/>
    </location>
</feature>
<dbReference type="InterPro" id="IPR041577">
    <property type="entry name" value="RT_RNaseH_2"/>
</dbReference>
<sequence length="372" mass="42607">MFVAPCILVSLCPFSIANNDEIASGGGGQRIKDPTINAMQQQLKVFLGEIRDWIDSQGSGIASSQISQPKSRRHNRRREASMKKIESEKCEDSGNKKEFEYEVDKTVVEGEYLVVRRDLICQIEKHVLNEQRENIFRTRCLVKNKEFVNVFPEEIPSGLPLIGGIEHQIYFFRRATIPNNITINKGFDDHLNLLHFVFEVLRKDNLSTNLKKYDFYMDKIVFLDVLVSANGIEVDVEKTKAIKDWPTPKSITKVRSFHALASFYRHFVKDSSTLIAPLTEVIKKFVGFQWYKAQDDVLNKLKDQLCSAPVLTLPDFDKTFEIEWDASGVGIGAVLMQEGKPIAYFSQKLNRAALKFPTYNNELYVLKRALEN</sequence>
<dbReference type="Gene3D" id="3.30.70.270">
    <property type="match status" value="2"/>
</dbReference>
<dbReference type="EMBL" id="JAAIUW010000010">
    <property type="protein sequence ID" value="KAF7812553.1"/>
    <property type="molecule type" value="Genomic_DNA"/>
</dbReference>
<feature type="region of interest" description="Disordered" evidence="1">
    <location>
        <begin position="60"/>
        <end position="89"/>
    </location>
</feature>